<organism evidence="1 2">
    <name type="scientific">Sulfuriferula nivalis</name>
    <dbReference type="NCBI Taxonomy" id="2675298"/>
    <lineage>
        <taxon>Bacteria</taxon>
        <taxon>Pseudomonadati</taxon>
        <taxon>Pseudomonadota</taxon>
        <taxon>Betaproteobacteria</taxon>
        <taxon>Nitrosomonadales</taxon>
        <taxon>Sulfuricellaceae</taxon>
        <taxon>Sulfuriferula</taxon>
    </lineage>
</organism>
<dbReference type="AlphaFoldDB" id="A0A809S3Z8"/>
<dbReference type="Proteomes" id="UP000463939">
    <property type="component" value="Chromosome"/>
</dbReference>
<dbReference type="EMBL" id="AP021881">
    <property type="protein sequence ID" value="BBP01578.1"/>
    <property type="molecule type" value="Genomic_DNA"/>
</dbReference>
<dbReference type="InterPro" id="IPR046507">
    <property type="entry name" value="DUF6685"/>
</dbReference>
<evidence type="ECO:0000313" key="2">
    <source>
        <dbReference type="Proteomes" id="UP000463939"/>
    </source>
</evidence>
<sequence length="286" mass="32495">MLQLLNERSDIRVEINEPNRVIAADSVVSWHRWGESSPFKWPRRSDGRIMGWKYSSGYYCSFEVYRPELADFGCCETTEQWTCDIQNVDGVLHSKSELDKFATLDDMVAKNSPEMINEVTKAMLCKNLAHGEIRILHNSDTSDHFARYQWDGRVFLMNGGGSHHFAAARYIASRIAQQVPLKGKLCTYSINDVAVGMLCRDFDIYAISDEAEISNRFHDAMESFKATYLLHDMPKPYGKAKAILLPKNDARSVRVSKVLREVGVADLGHHFAALCNRQSRNKAQPV</sequence>
<dbReference type="Pfam" id="PF20390">
    <property type="entry name" value="DUF6685"/>
    <property type="match status" value="1"/>
</dbReference>
<accession>A0A809S3Z8</accession>
<keyword evidence="2" id="KW-1185">Reference proteome</keyword>
<reference evidence="2" key="1">
    <citation type="submission" date="2019-11" db="EMBL/GenBank/DDBJ databases">
        <title>Isolation and characterization of a novel species in the genus Sulfuriferula.</title>
        <authorList>
            <person name="Mochizuki J."/>
            <person name="Kojima H."/>
            <person name="Fukui M."/>
        </authorList>
    </citation>
    <scope>NUCLEOTIDE SEQUENCE [LARGE SCALE GENOMIC DNA]</scope>
    <source>
        <strain evidence="2">SGTM</strain>
    </source>
</reference>
<dbReference type="KEGG" id="sniv:SFSGTM_22860"/>
<protein>
    <submittedName>
        <fullName evidence="1">Uncharacterized protein</fullName>
    </submittedName>
</protein>
<name>A0A809S3Z8_9PROT</name>
<proteinExistence type="predicted"/>
<evidence type="ECO:0000313" key="1">
    <source>
        <dbReference type="EMBL" id="BBP01578.1"/>
    </source>
</evidence>
<gene>
    <name evidence="1" type="ORF">SFSGTM_22860</name>
</gene>